<accession>X6L707</accession>
<reference evidence="2 3" key="1">
    <citation type="journal article" date="2013" name="Curr. Biol.">
        <title>The Genome of the Foraminiferan Reticulomyxa filosa.</title>
        <authorList>
            <person name="Glockner G."/>
            <person name="Hulsmann N."/>
            <person name="Schleicher M."/>
            <person name="Noegel A.A."/>
            <person name="Eichinger L."/>
            <person name="Gallinger C."/>
            <person name="Pawlowski J."/>
            <person name="Sierra R."/>
            <person name="Euteneuer U."/>
            <person name="Pillet L."/>
            <person name="Moustafa A."/>
            <person name="Platzer M."/>
            <person name="Groth M."/>
            <person name="Szafranski K."/>
            <person name="Schliwa M."/>
        </authorList>
    </citation>
    <scope>NUCLEOTIDE SEQUENCE [LARGE SCALE GENOMIC DNA]</scope>
</reference>
<evidence type="ECO:0000256" key="1">
    <source>
        <dbReference type="SAM" id="Phobius"/>
    </source>
</evidence>
<keyword evidence="3" id="KW-1185">Reference proteome</keyword>
<gene>
    <name evidence="2" type="ORF">RFI_40235</name>
</gene>
<comment type="caution">
    <text evidence="2">The sequence shown here is derived from an EMBL/GenBank/DDBJ whole genome shotgun (WGS) entry which is preliminary data.</text>
</comment>
<protein>
    <submittedName>
        <fullName evidence="2">Uncharacterized protein</fullName>
    </submittedName>
</protein>
<name>X6L707_RETFI</name>
<keyword evidence="1" id="KW-1133">Transmembrane helix</keyword>
<feature type="transmembrane region" description="Helical" evidence="1">
    <location>
        <begin position="216"/>
        <end position="241"/>
    </location>
</feature>
<keyword evidence="1" id="KW-0472">Membrane</keyword>
<proteinExistence type="predicted"/>
<organism evidence="2 3">
    <name type="scientific">Reticulomyxa filosa</name>
    <dbReference type="NCBI Taxonomy" id="46433"/>
    <lineage>
        <taxon>Eukaryota</taxon>
        <taxon>Sar</taxon>
        <taxon>Rhizaria</taxon>
        <taxon>Retaria</taxon>
        <taxon>Foraminifera</taxon>
        <taxon>Monothalamids</taxon>
        <taxon>Reticulomyxidae</taxon>
        <taxon>Reticulomyxa</taxon>
    </lineage>
</organism>
<dbReference type="AlphaFoldDB" id="X6L707"/>
<keyword evidence="1" id="KW-0812">Transmembrane</keyword>
<evidence type="ECO:0000313" key="3">
    <source>
        <dbReference type="Proteomes" id="UP000023152"/>
    </source>
</evidence>
<sequence length="303" mass="34793">MAFENFADESTFPLCSSLVVTLSCFSKYELKLATSKSNFGEALKSILATDKQKSKKKLVAVEIERGVFKSNNIKWLKLQLDNWHYNTHDGTLSIRDTLPQAKIADSLFDRKSLSMMSEIGARVRTSRGLIKRFADCSRTGPMESHATDCSVNCITYFETWGSVLQLAIQEIADQDDEADYQEFRFISKPEIKFSFHIAKLAFVSLKQSIQLALVKLFALGLCYFLLVIINKQINIYLYLYISNAKKRRLIYNIINGYFACRKAISNELRIHIQKALCEIERLAKRDKFNGLVVKTTEYVQEKR</sequence>
<dbReference type="EMBL" id="ASPP01050180">
    <property type="protein sequence ID" value="ETN97297.1"/>
    <property type="molecule type" value="Genomic_DNA"/>
</dbReference>
<dbReference type="Proteomes" id="UP000023152">
    <property type="component" value="Unassembled WGS sequence"/>
</dbReference>
<evidence type="ECO:0000313" key="2">
    <source>
        <dbReference type="EMBL" id="ETN97297.1"/>
    </source>
</evidence>